<name>A0ABZ2QI87_9ACTN</name>
<organism evidence="1 2">
    <name type="scientific">Streptomyces sirii</name>
    <dbReference type="NCBI Taxonomy" id="3127701"/>
    <lineage>
        <taxon>Bacteria</taxon>
        <taxon>Bacillati</taxon>
        <taxon>Actinomycetota</taxon>
        <taxon>Actinomycetes</taxon>
        <taxon>Kitasatosporales</taxon>
        <taxon>Streptomycetaceae</taxon>
        <taxon>Streptomyces</taxon>
    </lineage>
</organism>
<evidence type="ECO:0000313" key="1">
    <source>
        <dbReference type="EMBL" id="WXK74988.1"/>
    </source>
</evidence>
<proteinExistence type="predicted"/>
<gene>
    <name evidence="1" type="ORF">WAB15_02835</name>
</gene>
<protein>
    <submittedName>
        <fullName evidence="1">Uncharacterized protein</fullName>
    </submittedName>
</protein>
<dbReference type="EMBL" id="CP147982">
    <property type="protein sequence ID" value="WXK74988.1"/>
    <property type="molecule type" value="Genomic_DNA"/>
</dbReference>
<dbReference type="Proteomes" id="UP001626628">
    <property type="component" value="Chromosome"/>
</dbReference>
<reference evidence="1 2" key="1">
    <citation type="submission" date="2024-03" db="EMBL/GenBank/DDBJ databases">
        <title>The complete genome of Streptomyces sirii sp.nov.</title>
        <authorList>
            <person name="Zakalyukina Y.V."/>
            <person name="Belik A.R."/>
            <person name="Biryukov M.V."/>
            <person name="Baturina O.A."/>
            <person name="Kabilov M.R."/>
        </authorList>
    </citation>
    <scope>NUCLEOTIDE SEQUENCE [LARGE SCALE GENOMIC DNA]</scope>
    <source>
        <strain evidence="1 2">BP-8</strain>
    </source>
</reference>
<dbReference type="RefSeq" id="WP_407285173.1">
    <property type="nucleotide sequence ID" value="NZ_CP147982.1"/>
</dbReference>
<sequence length="41" mass="4538">MKAITGYVEACFDAVCISEIGPDQRGFVDLYRSEVLRQLSG</sequence>
<keyword evidence="2" id="KW-1185">Reference proteome</keyword>
<accession>A0ABZ2QI87</accession>
<evidence type="ECO:0000313" key="2">
    <source>
        <dbReference type="Proteomes" id="UP001626628"/>
    </source>
</evidence>